<dbReference type="GO" id="GO:0004177">
    <property type="term" value="F:aminopeptidase activity"/>
    <property type="evidence" value="ECO:0007669"/>
    <property type="project" value="TreeGrafter"/>
</dbReference>
<dbReference type="PANTHER" id="PTHR36512">
    <property type="entry name" value="D-AMINOPEPTIDASE"/>
    <property type="match status" value="1"/>
</dbReference>
<dbReference type="Proteomes" id="UP000481417">
    <property type="component" value="Unassembled WGS sequence"/>
</dbReference>
<reference evidence="2 3" key="1">
    <citation type="submission" date="2019-11" db="EMBL/GenBank/DDBJ databases">
        <authorList>
            <person name="Lang L."/>
        </authorList>
    </citation>
    <scope>NUCLEOTIDE SEQUENCE [LARGE SCALE GENOMIC DNA]</scope>
    <source>
        <strain evidence="2 3">YIM 132242</strain>
    </source>
</reference>
<proteinExistence type="inferred from homology"/>
<gene>
    <name evidence="2" type="ORF">GIY56_07255</name>
</gene>
<evidence type="ECO:0000313" key="2">
    <source>
        <dbReference type="EMBL" id="MTE00079.1"/>
    </source>
</evidence>
<accession>A0A6L6HNP1</accession>
<keyword evidence="3" id="KW-1185">Reference proteome</keyword>
<dbReference type="RefSeq" id="WP_154764149.1">
    <property type="nucleotide sequence ID" value="NZ_WMBT01000003.1"/>
</dbReference>
<dbReference type="CDD" id="cd02252">
    <property type="entry name" value="nylC_like"/>
    <property type="match status" value="1"/>
</dbReference>
<dbReference type="Pfam" id="PF03576">
    <property type="entry name" value="Peptidase_S58"/>
    <property type="match status" value="1"/>
</dbReference>
<name>A0A6L6HNP1_9RHOB</name>
<dbReference type="InterPro" id="IPR016117">
    <property type="entry name" value="ArgJ-like_dom_sf"/>
</dbReference>
<dbReference type="PANTHER" id="PTHR36512:SF3">
    <property type="entry name" value="BLR5678 PROTEIN"/>
    <property type="match status" value="1"/>
</dbReference>
<evidence type="ECO:0000313" key="3">
    <source>
        <dbReference type="Proteomes" id="UP000481417"/>
    </source>
</evidence>
<organism evidence="2 3">
    <name type="scientific">Paracoccus lichenicola</name>
    <dbReference type="NCBI Taxonomy" id="2665644"/>
    <lineage>
        <taxon>Bacteria</taxon>
        <taxon>Pseudomonadati</taxon>
        <taxon>Pseudomonadota</taxon>
        <taxon>Alphaproteobacteria</taxon>
        <taxon>Rhodobacterales</taxon>
        <taxon>Paracoccaceae</taxon>
        <taxon>Paracoccus</taxon>
    </lineage>
</organism>
<dbReference type="EMBL" id="WMBT01000003">
    <property type="protein sequence ID" value="MTE00079.1"/>
    <property type="molecule type" value="Genomic_DNA"/>
</dbReference>
<protein>
    <submittedName>
        <fullName evidence="2">Peptidase T4</fullName>
    </submittedName>
</protein>
<dbReference type="AlphaFoldDB" id="A0A6L6HNP1"/>
<comment type="caution">
    <text evidence="2">The sequence shown here is derived from an EMBL/GenBank/DDBJ whole genome shotgun (WGS) entry which is preliminary data.</text>
</comment>
<dbReference type="Gene3D" id="3.60.70.12">
    <property type="entry name" value="L-amino peptidase D-ALA esterase/amidase"/>
    <property type="match status" value="1"/>
</dbReference>
<dbReference type="SUPFAM" id="SSF56266">
    <property type="entry name" value="DmpA/ArgJ-like"/>
    <property type="match status" value="1"/>
</dbReference>
<comment type="similarity">
    <text evidence="1">Belongs to the peptidase S58 family.</text>
</comment>
<evidence type="ECO:0000256" key="1">
    <source>
        <dbReference type="ARBA" id="ARBA00007068"/>
    </source>
</evidence>
<dbReference type="InterPro" id="IPR005321">
    <property type="entry name" value="Peptidase_S58_DmpA"/>
</dbReference>
<sequence>MKPGPLNLITDIPGLRVGNATDARLKSGVTVLTADAPFAAAVHVMGGAPGTRETDLLAPDKLVAGVDALVLSGGSAFGLAACDGVMAGLRAAGRGFAVGDVRVPIVPGAIVFDLLNGGNKDWADNPYPALGRAAFDAAAADFALGTAGAGTGATTGNLKGGLGSASARLGNGVTVGALVVVNALGQATVGDTRQFWAAPWELEAEFGGLGLPASFPAAHEPAPVKRLGEATTIAIVATDAALDKPALQRLAIAAHDGMARALVPSHTPFDGDLVFAVSTGARPLPDPATDPFLLGHAAASCLARAIARGVHAATPAPGDRQPCWHDLRP</sequence>